<evidence type="ECO:0000313" key="1">
    <source>
        <dbReference type="EMBL" id="KAK7462282.1"/>
    </source>
</evidence>
<dbReference type="SUPFAM" id="SSF52047">
    <property type="entry name" value="RNI-like"/>
    <property type="match status" value="1"/>
</dbReference>
<keyword evidence="2" id="KW-1185">Reference proteome</keyword>
<evidence type="ECO:0008006" key="3">
    <source>
        <dbReference type="Google" id="ProtNLM"/>
    </source>
</evidence>
<protein>
    <recommendedName>
        <fullName evidence="3">F-box domain-containing protein</fullName>
    </recommendedName>
</protein>
<reference evidence="1 2" key="1">
    <citation type="submission" date="2024-01" db="EMBL/GenBank/DDBJ databases">
        <title>A draft genome for the cacao thread blight pathogen Marasmiellus scandens.</title>
        <authorList>
            <person name="Baruah I.K."/>
            <person name="Leung J."/>
            <person name="Bukari Y."/>
            <person name="Amoako-Attah I."/>
            <person name="Meinhardt L.W."/>
            <person name="Bailey B.A."/>
            <person name="Cohen S.P."/>
        </authorList>
    </citation>
    <scope>NUCLEOTIDE SEQUENCE [LARGE SCALE GENOMIC DNA]</scope>
    <source>
        <strain evidence="1 2">GH-19</strain>
    </source>
</reference>
<evidence type="ECO:0000313" key="2">
    <source>
        <dbReference type="Proteomes" id="UP001498398"/>
    </source>
</evidence>
<proteinExistence type="predicted"/>
<dbReference type="Proteomes" id="UP001498398">
    <property type="component" value="Unassembled WGS sequence"/>
</dbReference>
<comment type="caution">
    <text evidence="1">The sequence shown here is derived from an EMBL/GenBank/DDBJ whole genome shotgun (WGS) entry which is preliminary data.</text>
</comment>
<dbReference type="Gene3D" id="3.80.10.10">
    <property type="entry name" value="Ribonuclease Inhibitor"/>
    <property type="match status" value="1"/>
</dbReference>
<gene>
    <name evidence="1" type="ORF">VKT23_007882</name>
</gene>
<accession>A0ABR1JJ99</accession>
<sequence>MAVSVHWRGIILSTPAFWSDLSVCLNSNFKDDSHGLGSSNKALATLEKLLERSAAAPLTLVLSGVFDDLQCTREFLNALARHSDRWEAFSWLAYSPARLGSDEIVNCDVDIHNLSQLQSLEIRYRYPTFLTKPLLGSTNLHKVTLGNFYDAFLELPQLQITTLCLTEGGYDPQPCRALYHFPNVENLSIQISEIPTISPTTLSVVMFEKLHTLSVFDSFSANSDMLVAILNSLTAPALTTLSLSAVDLTLNCSSLAPSTITAFLQRSKCTLLHLSLKNLYLEEDELVSLLHFVPLLVTLHITEPTLPQDLEGDTSKFHVVSDKLLHKLRVNLKCISEADTENPLDPPSISILLPNLERLYLTVNGSVFDKKSFARMVDSRRLPRTGPNGVSFNQIVNIKCLRVVELSFRRYVLDPIARKETDNE</sequence>
<organism evidence="1 2">
    <name type="scientific">Marasmiellus scandens</name>
    <dbReference type="NCBI Taxonomy" id="2682957"/>
    <lineage>
        <taxon>Eukaryota</taxon>
        <taxon>Fungi</taxon>
        <taxon>Dikarya</taxon>
        <taxon>Basidiomycota</taxon>
        <taxon>Agaricomycotina</taxon>
        <taxon>Agaricomycetes</taxon>
        <taxon>Agaricomycetidae</taxon>
        <taxon>Agaricales</taxon>
        <taxon>Marasmiineae</taxon>
        <taxon>Omphalotaceae</taxon>
        <taxon>Marasmiellus</taxon>
    </lineage>
</organism>
<dbReference type="InterPro" id="IPR032675">
    <property type="entry name" value="LRR_dom_sf"/>
</dbReference>
<name>A0ABR1JJ99_9AGAR</name>
<dbReference type="EMBL" id="JBANRG010000011">
    <property type="protein sequence ID" value="KAK7462282.1"/>
    <property type="molecule type" value="Genomic_DNA"/>
</dbReference>